<dbReference type="GeneID" id="7847190"/>
<sequence>MDKESILDRKIREQRFPKCFKGDYHDFQDTMCIDERCEDCTFEPMCSFCVQKNLHRKPYHNSKLIKPFIIELLQFLKNEDNLKLKSQAIAEDQAEQIFKIDNLYKNLAKQFQRKGQQCYDIAKQLLNNLDIYHELREDFTQQKTQAIEIIEKIASKDLDSFTLQNSLKKLSKIVTIKNNNLQINIQSIINSIQDLQKQAEIYANVYSDALNRFDVQIKFDQLYQHSYSTTIADNYQEQRIRNKKANITEFDRIKTEIGRSKEDQQELVDFTWMAIKNLKQRIFEKILKTKDLAIEQANSKGNHMNSKFYVNQFNQLLKQMTIYLFFFIVEISKIFLKKKRKIIKDLQINNLVGRCNLINSFKKIYKKLLINFQKDD</sequence>
<protein>
    <submittedName>
        <fullName evidence="2">Uncharacterized protein</fullName>
    </submittedName>
</protein>
<dbReference type="EMBL" id="GG662770">
    <property type="protein sequence ID" value="EAR91569.2"/>
    <property type="molecule type" value="Genomic_DNA"/>
</dbReference>
<evidence type="ECO:0000313" key="3">
    <source>
        <dbReference type="Proteomes" id="UP000009168"/>
    </source>
</evidence>
<keyword evidence="3" id="KW-1185">Reference proteome</keyword>
<keyword evidence="1" id="KW-0175">Coiled coil</keyword>
<dbReference type="KEGG" id="tet:TTHERM_00391390"/>
<dbReference type="RefSeq" id="XP_001011814.2">
    <property type="nucleotide sequence ID" value="XM_001011814.2"/>
</dbReference>
<dbReference type="AlphaFoldDB" id="Q233L1"/>
<dbReference type="InParanoid" id="Q233L1"/>
<dbReference type="Proteomes" id="UP000009168">
    <property type="component" value="Unassembled WGS sequence"/>
</dbReference>
<feature type="coiled-coil region" evidence="1">
    <location>
        <begin position="178"/>
        <end position="212"/>
    </location>
</feature>
<evidence type="ECO:0000313" key="2">
    <source>
        <dbReference type="EMBL" id="EAR91569.2"/>
    </source>
</evidence>
<dbReference type="HOGENOM" id="CLU_734647_0_0_1"/>
<accession>Q233L1</accession>
<proteinExistence type="predicted"/>
<reference evidence="3" key="1">
    <citation type="journal article" date="2006" name="PLoS Biol.">
        <title>Macronuclear genome sequence of the ciliate Tetrahymena thermophila, a model eukaryote.</title>
        <authorList>
            <person name="Eisen J.A."/>
            <person name="Coyne R.S."/>
            <person name="Wu M."/>
            <person name="Wu D."/>
            <person name="Thiagarajan M."/>
            <person name="Wortman J.R."/>
            <person name="Badger J.H."/>
            <person name="Ren Q."/>
            <person name="Amedeo P."/>
            <person name="Jones K.M."/>
            <person name="Tallon L.J."/>
            <person name="Delcher A.L."/>
            <person name="Salzberg S.L."/>
            <person name="Silva J.C."/>
            <person name="Haas B.J."/>
            <person name="Majoros W.H."/>
            <person name="Farzad M."/>
            <person name="Carlton J.M."/>
            <person name="Smith R.K. Jr."/>
            <person name="Garg J."/>
            <person name="Pearlman R.E."/>
            <person name="Karrer K.M."/>
            <person name="Sun L."/>
            <person name="Manning G."/>
            <person name="Elde N.C."/>
            <person name="Turkewitz A.P."/>
            <person name="Asai D.J."/>
            <person name="Wilkes D.E."/>
            <person name="Wang Y."/>
            <person name="Cai H."/>
            <person name="Collins K."/>
            <person name="Stewart B.A."/>
            <person name="Lee S.R."/>
            <person name="Wilamowska K."/>
            <person name="Weinberg Z."/>
            <person name="Ruzzo W.L."/>
            <person name="Wloga D."/>
            <person name="Gaertig J."/>
            <person name="Frankel J."/>
            <person name="Tsao C.-C."/>
            <person name="Gorovsky M.A."/>
            <person name="Keeling P.J."/>
            <person name="Waller R.F."/>
            <person name="Patron N.J."/>
            <person name="Cherry J.M."/>
            <person name="Stover N.A."/>
            <person name="Krieger C.J."/>
            <person name="del Toro C."/>
            <person name="Ryder H.F."/>
            <person name="Williamson S.C."/>
            <person name="Barbeau R.A."/>
            <person name="Hamilton E.P."/>
            <person name="Orias E."/>
        </authorList>
    </citation>
    <scope>NUCLEOTIDE SEQUENCE [LARGE SCALE GENOMIC DNA]</scope>
    <source>
        <strain evidence="3">SB210</strain>
    </source>
</reference>
<evidence type="ECO:0000256" key="1">
    <source>
        <dbReference type="SAM" id="Coils"/>
    </source>
</evidence>
<name>Q233L1_TETTS</name>
<gene>
    <name evidence="2" type="ORF">TTHERM_00391390</name>
</gene>
<organism evidence="2 3">
    <name type="scientific">Tetrahymena thermophila (strain SB210)</name>
    <dbReference type="NCBI Taxonomy" id="312017"/>
    <lineage>
        <taxon>Eukaryota</taxon>
        <taxon>Sar</taxon>
        <taxon>Alveolata</taxon>
        <taxon>Ciliophora</taxon>
        <taxon>Intramacronucleata</taxon>
        <taxon>Oligohymenophorea</taxon>
        <taxon>Hymenostomatida</taxon>
        <taxon>Tetrahymenina</taxon>
        <taxon>Tetrahymenidae</taxon>
        <taxon>Tetrahymena</taxon>
    </lineage>
</organism>